<evidence type="ECO:0000313" key="1">
    <source>
        <dbReference type="EMBL" id="PCD44335.1"/>
    </source>
</evidence>
<dbReference type="AlphaFoldDB" id="A0A2H3HPB2"/>
<name>A0A2H3HPB2_FUSOX</name>
<organism evidence="1 2">
    <name type="scientific">Fusarium oxysporum f. sp. radicis-cucumerinum</name>
    <dbReference type="NCBI Taxonomy" id="327505"/>
    <lineage>
        <taxon>Eukaryota</taxon>
        <taxon>Fungi</taxon>
        <taxon>Dikarya</taxon>
        <taxon>Ascomycota</taxon>
        <taxon>Pezizomycotina</taxon>
        <taxon>Sordariomycetes</taxon>
        <taxon>Hypocreomycetidae</taxon>
        <taxon>Hypocreales</taxon>
        <taxon>Nectriaceae</taxon>
        <taxon>Fusarium</taxon>
        <taxon>Fusarium oxysporum species complex</taxon>
    </lineage>
</organism>
<protein>
    <submittedName>
        <fullName evidence="1">Uncharacterized protein</fullName>
    </submittedName>
</protein>
<evidence type="ECO:0000313" key="2">
    <source>
        <dbReference type="Proteomes" id="UP000219602"/>
    </source>
</evidence>
<reference evidence="1 2" key="1">
    <citation type="journal article" date="2016" name="Environ. Microbiol.">
        <title>Effector profiles distinguish formae speciales of Fusarium oxysporum.</title>
        <authorList>
            <person name="van Dam P."/>
            <person name="Fokkens L."/>
            <person name="Schmidt S.M."/>
            <person name="Linmans J.H."/>
            <person name="Kistler H.C."/>
            <person name="Ma L.J."/>
            <person name="Rep M."/>
        </authorList>
    </citation>
    <scope>NUCLEOTIDE SEQUENCE [LARGE SCALE GENOMIC DNA]</scope>
    <source>
        <strain evidence="1 2">Forc016</strain>
    </source>
</reference>
<proteinExistence type="predicted"/>
<dbReference type="Proteomes" id="UP000219602">
    <property type="component" value="Chromosome 2"/>
</dbReference>
<sequence length="143" mass="15868">MHNIAWSLLTDLKRALTAGVGPEFLTYVPFEYQLPFVVGYIFSTAAGHGNSDVRERSVGNDRFLNVATEAMDVFLYEGKGNVIKEARGAEVGLEDVEDVDVDGSELWGSRKLKMEQMNRDGHLRGRASNADIAELMKLLKMMG</sequence>
<dbReference type="EMBL" id="MABQ02000002">
    <property type="protein sequence ID" value="PCD44335.1"/>
    <property type="molecule type" value="Genomic_DNA"/>
</dbReference>
<accession>A0A2H3HPB2</accession>
<gene>
    <name evidence="1" type="ORF">AU210_003413</name>
</gene>
<comment type="caution">
    <text evidence="1">The sequence shown here is derived from an EMBL/GenBank/DDBJ whole genome shotgun (WGS) entry which is preliminary data.</text>
</comment>
<reference evidence="1 2" key="2">
    <citation type="journal article" date="2017" name="Sci. Rep.">
        <title>A mobile pathogenicity chromosome in Fusarium oxysporum for infection of multiple cucurbit species.</title>
        <authorList>
            <person name="van Dam P."/>
            <person name="Fokkens L."/>
            <person name="Ayukawa Y."/>
            <person name="van der Gragt M."/>
            <person name="Ter Horst A."/>
            <person name="Brankovics B."/>
            <person name="Houterman P.M."/>
            <person name="Arie T."/>
            <person name="Rep M."/>
        </authorList>
    </citation>
    <scope>NUCLEOTIDE SEQUENCE [LARGE SCALE GENOMIC DNA]</scope>
    <source>
        <strain evidence="1 2">Forc016</strain>
    </source>
</reference>